<comment type="caution">
    <text evidence="2">The sequence shown here is derived from an EMBL/GenBank/DDBJ whole genome shotgun (WGS) entry which is preliminary data.</text>
</comment>
<proteinExistence type="predicted"/>
<name>A0A0F9D627_9ZZZZ</name>
<reference evidence="2" key="1">
    <citation type="journal article" date="2015" name="Nature">
        <title>Complex archaea that bridge the gap between prokaryotes and eukaryotes.</title>
        <authorList>
            <person name="Spang A."/>
            <person name="Saw J.H."/>
            <person name="Jorgensen S.L."/>
            <person name="Zaremba-Niedzwiedzka K."/>
            <person name="Martijn J."/>
            <person name="Lind A.E."/>
            <person name="van Eijk R."/>
            <person name="Schleper C."/>
            <person name="Guy L."/>
            <person name="Ettema T.J."/>
        </authorList>
    </citation>
    <scope>NUCLEOTIDE SEQUENCE</scope>
</reference>
<evidence type="ECO:0000313" key="2">
    <source>
        <dbReference type="EMBL" id="KKL57039.1"/>
    </source>
</evidence>
<accession>A0A0F9D627</accession>
<protein>
    <submittedName>
        <fullName evidence="2">Uncharacterized protein</fullName>
    </submittedName>
</protein>
<dbReference type="AlphaFoldDB" id="A0A0F9D627"/>
<feature type="coiled-coil region" evidence="1">
    <location>
        <begin position="59"/>
        <end position="114"/>
    </location>
</feature>
<keyword evidence="1" id="KW-0175">Coiled coil</keyword>
<dbReference type="EMBL" id="LAZR01030298">
    <property type="protein sequence ID" value="KKL57039.1"/>
    <property type="molecule type" value="Genomic_DNA"/>
</dbReference>
<sequence length="119" mass="13580">MGRVTPWSVNWMGSKDILGIPVRKGNTKMSDRELCTCKKCNSLHEGNGDFCGICQDGIIERMEKEIESLKLTMQIHAGDICSANNEADRFIDMNQDLEDENRRLRKELEKLLILERGPP</sequence>
<gene>
    <name evidence="2" type="ORF">LCGC14_2239400</name>
</gene>
<organism evidence="2">
    <name type="scientific">marine sediment metagenome</name>
    <dbReference type="NCBI Taxonomy" id="412755"/>
    <lineage>
        <taxon>unclassified sequences</taxon>
        <taxon>metagenomes</taxon>
        <taxon>ecological metagenomes</taxon>
    </lineage>
</organism>
<evidence type="ECO:0000256" key="1">
    <source>
        <dbReference type="SAM" id="Coils"/>
    </source>
</evidence>